<evidence type="ECO:0000256" key="1">
    <source>
        <dbReference type="SAM" id="Phobius"/>
    </source>
</evidence>
<accession>A0ABS9WXD0</accession>
<gene>
    <name evidence="2" type="ORF">L3081_03515</name>
</gene>
<keyword evidence="1" id="KW-0472">Membrane</keyword>
<keyword evidence="1" id="KW-0812">Transmembrane</keyword>
<protein>
    <submittedName>
        <fullName evidence="2">Dialkylresorcinol condensing enzyme</fullName>
    </submittedName>
</protein>
<dbReference type="Gene3D" id="3.40.50.360">
    <property type="match status" value="1"/>
</dbReference>
<evidence type="ECO:0000313" key="3">
    <source>
        <dbReference type="Proteomes" id="UP001139646"/>
    </source>
</evidence>
<reference evidence="2" key="1">
    <citation type="submission" date="2022-01" db="EMBL/GenBank/DDBJ databases">
        <title>Colwellia maritima, isolated from seawater.</title>
        <authorList>
            <person name="Kristyanto S."/>
            <person name="Jung J."/>
            <person name="Jeon C.O."/>
        </authorList>
    </citation>
    <scope>NUCLEOTIDE SEQUENCE</scope>
    <source>
        <strain evidence="2">MSW7</strain>
    </source>
</reference>
<dbReference type="Proteomes" id="UP001139646">
    <property type="component" value="Unassembled WGS sequence"/>
</dbReference>
<evidence type="ECO:0000313" key="2">
    <source>
        <dbReference type="EMBL" id="MCI2282643.1"/>
    </source>
</evidence>
<dbReference type="RefSeq" id="WP_242283524.1">
    <property type="nucleotide sequence ID" value="NZ_JAKKSL010000001.1"/>
</dbReference>
<feature type="transmembrane region" description="Helical" evidence="1">
    <location>
        <begin position="274"/>
        <end position="297"/>
    </location>
</feature>
<dbReference type="InterPro" id="IPR029039">
    <property type="entry name" value="Flavoprotein-like_sf"/>
</dbReference>
<dbReference type="SUPFAM" id="SSF52218">
    <property type="entry name" value="Flavoproteins"/>
    <property type="match status" value="1"/>
</dbReference>
<comment type="caution">
    <text evidence="2">The sequence shown here is derived from an EMBL/GenBank/DDBJ whole genome shotgun (WGS) entry which is preliminary data.</text>
</comment>
<name>A0ABS9WXD0_9GAMM</name>
<keyword evidence="1" id="KW-1133">Transmembrane helix</keyword>
<sequence length="318" mass="35701">MRKILVVSYSQTGQLTKIVDSIMGPLLNDEQIQIDSLTIQPQVKFPFPWSFFKFFQVMPESVYMKEIELDKVTLHSSIDSSSDDTTDVMNEPYDLIILSYQVWFLSPSLPISSFLQSEQAKILFNNTPVMTVIGCRGMWLTAQEKMKVLLAKLNANLVDNIVLTDECGAGFSFLATPLWMLTGNKKPVSWVPKAGVSDQEIAKAQRFGIAIKKRLTDTNSKITTPMMTSLAAVKINEKLIMSEKIGHRSFKVWGKLLMLLGPQNSVRRCVGLCFYFTFLLALIVTIVPITALIIKLISPIFKAKIAKQKAYYAQPSGE</sequence>
<dbReference type="EMBL" id="JAKKSL010000001">
    <property type="protein sequence ID" value="MCI2282643.1"/>
    <property type="molecule type" value="Genomic_DNA"/>
</dbReference>
<keyword evidence="3" id="KW-1185">Reference proteome</keyword>
<organism evidence="2 3">
    <name type="scientific">Colwellia maritima</name>
    <dbReference type="NCBI Taxonomy" id="2912588"/>
    <lineage>
        <taxon>Bacteria</taxon>
        <taxon>Pseudomonadati</taxon>
        <taxon>Pseudomonadota</taxon>
        <taxon>Gammaproteobacteria</taxon>
        <taxon>Alteromonadales</taxon>
        <taxon>Colwelliaceae</taxon>
        <taxon>Colwellia</taxon>
    </lineage>
</organism>
<proteinExistence type="predicted"/>